<comment type="caution">
    <text evidence="3">The sequence shown here is derived from an EMBL/GenBank/DDBJ whole genome shotgun (WGS) entry which is preliminary data.</text>
</comment>
<dbReference type="OrthoDB" id="947434at2"/>
<dbReference type="SUPFAM" id="SSF56925">
    <property type="entry name" value="OMPA-like"/>
    <property type="match status" value="1"/>
</dbReference>
<evidence type="ECO:0000256" key="1">
    <source>
        <dbReference type="SAM" id="SignalP"/>
    </source>
</evidence>
<keyword evidence="4" id="KW-1185">Reference proteome</keyword>
<evidence type="ECO:0000313" key="4">
    <source>
        <dbReference type="Proteomes" id="UP000278983"/>
    </source>
</evidence>
<dbReference type="RefSeq" id="WP_126677973.1">
    <property type="nucleotide sequence ID" value="NZ_RYYU01000001.1"/>
</dbReference>
<proteinExistence type="predicted"/>
<reference evidence="3 4" key="1">
    <citation type="submission" date="2018-12" db="EMBL/GenBank/DDBJ databases">
        <title>Genome sequencing of Prevotella sp. KCOM 3155 (= JS262).</title>
        <authorList>
            <person name="Kook J.-K."/>
            <person name="Park S.-N."/>
            <person name="Lim Y.K."/>
        </authorList>
    </citation>
    <scope>NUCLEOTIDE SEQUENCE [LARGE SCALE GENOMIC DNA]</scope>
    <source>
        <strain evidence="3 4">KCOM 3155</strain>
    </source>
</reference>
<dbReference type="EMBL" id="RYYU01000001">
    <property type="protein sequence ID" value="RUL58899.1"/>
    <property type="molecule type" value="Genomic_DNA"/>
</dbReference>
<dbReference type="InterPro" id="IPR025665">
    <property type="entry name" value="Beta-barrel_OMP_2"/>
</dbReference>
<feature type="signal peptide" evidence="1">
    <location>
        <begin position="1"/>
        <end position="19"/>
    </location>
</feature>
<evidence type="ECO:0000259" key="2">
    <source>
        <dbReference type="Pfam" id="PF13568"/>
    </source>
</evidence>
<dbReference type="AlphaFoldDB" id="A0A3S0R9W3"/>
<sequence>MKKILFAAFLLIIAIATFAQKSPGCVTVYPKIGVNLSKFSGDLLSFGVTPAEGIIMKKSEMKSGFNAGADLRYRISDNYGASIGLIYSNLGNRFDSEDLMEEYKIKESKWNNHYLQIPIMMHTFLTDGLSVNIGIQPAMLIAAQNSTKWINDSKEKEEGIRTVSGNVKNLFKTFEFSIPLGVSYEYRNILFDLRYQLGLTGVYKYGGLTRGNPKISAFSFSVAYGFDL</sequence>
<gene>
    <name evidence="3" type="ORF">EHV08_03360</name>
</gene>
<name>A0A3S0R9W3_9BACT</name>
<dbReference type="InterPro" id="IPR011250">
    <property type="entry name" value="OMP/PagP_B-barrel"/>
</dbReference>
<accession>A0A3S0R9W3</accession>
<keyword evidence="1" id="KW-0732">Signal</keyword>
<protein>
    <submittedName>
        <fullName evidence="3">PorT family protein</fullName>
    </submittedName>
</protein>
<dbReference type="Proteomes" id="UP000278983">
    <property type="component" value="Unassembled WGS sequence"/>
</dbReference>
<evidence type="ECO:0000313" key="3">
    <source>
        <dbReference type="EMBL" id="RUL58899.1"/>
    </source>
</evidence>
<dbReference type="Pfam" id="PF13568">
    <property type="entry name" value="OMP_b-brl_2"/>
    <property type="match status" value="1"/>
</dbReference>
<feature type="domain" description="Outer membrane protein beta-barrel" evidence="2">
    <location>
        <begin position="18"/>
        <end position="202"/>
    </location>
</feature>
<organism evidence="3 4">
    <name type="scientific">Prevotella koreensis</name>
    <dbReference type="NCBI Taxonomy" id="2490854"/>
    <lineage>
        <taxon>Bacteria</taxon>
        <taxon>Pseudomonadati</taxon>
        <taxon>Bacteroidota</taxon>
        <taxon>Bacteroidia</taxon>
        <taxon>Bacteroidales</taxon>
        <taxon>Prevotellaceae</taxon>
        <taxon>Prevotella</taxon>
    </lineage>
</organism>
<feature type="chain" id="PRO_5018590877" evidence="1">
    <location>
        <begin position="20"/>
        <end position="228"/>
    </location>
</feature>